<dbReference type="SUPFAM" id="SSF57184">
    <property type="entry name" value="Growth factor receptor domain"/>
    <property type="match status" value="1"/>
</dbReference>
<evidence type="ECO:0000256" key="1">
    <source>
        <dbReference type="ARBA" id="ARBA00023157"/>
    </source>
</evidence>
<protein>
    <recommendedName>
        <fullName evidence="3">IGFBP N-terminal domain-containing protein</fullName>
    </recommendedName>
</protein>
<dbReference type="EMBL" id="GG666623">
    <property type="protein sequence ID" value="EEN47966.1"/>
    <property type="molecule type" value="Genomic_DNA"/>
</dbReference>
<dbReference type="GO" id="GO:0005576">
    <property type="term" value="C:extracellular region"/>
    <property type="evidence" value="ECO:0007669"/>
    <property type="project" value="InterPro"/>
</dbReference>
<dbReference type="PROSITE" id="PS51323">
    <property type="entry name" value="IGFBP_N_2"/>
    <property type="match status" value="1"/>
</dbReference>
<proteinExistence type="predicted"/>
<keyword evidence="2" id="KW-0732">Signal</keyword>
<dbReference type="SMART" id="SM00121">
    <property type="entry name" value="IB"/>
    <property type="match status" value="1"/>
</dbReference>
<dbReference type="InParanoid" id="C3ZHH1"/>
<accession>C3ZHH1</accession>
<dbReference type="InterPro" id="IPR000867">
    <property type="entry name" value="IGFBP-like"/>
</dbReference>
<feature type="chain" id="PRO_5013288496" description="IGFBP N-terminal domain-containing protein" evidence="2">
    <location>
        <begin position="16"/>
        <end position="134"/>
    </location>
</feature>
<dbReference type="Pfam" id="PF00219">
    <property type="entry name" value="IGFBP"/>
    <property type="match status" value="1"/>
</dbReference>
<dbReference type="AlphaFoldDB" id="C3ZHH1"/>
<feature type="domain" description="IGFBP N-terminal" evidence="3">
    <location>
        <begin position="26"/>
        <end position="89"/>
    </location>
</feature>
<gene>
    <name evidence="4" type="ORF">BRAFLDRAFT_79548</name>
</gene>
<name>C3ZHH1_BRAFL</name>
<evidence type="ECO:0000256" key="2">
    <source>
        <dbReference type="SAM" id="SignalP"/>
    </source>
</evidence>
<evidence type="ECO:0000313" key="4">
    <source>
        <dbReference type="EMBL" id="EEN47966.1"/>
    </source>
</evidence>
<feature type="signal peptide" evidence="2">
    <location>
        <begin position="1"/>
        <end position="15"/>
    </location>
</feature>
<dbReference type="InterPro" id="IPR009030">
    <property type="entry name" value="Growth_fac_rcpt_cys_sf"/>
</dbReference>
<keyword evidence="1" id="KW-1015">Disulfide bond</keyword>
<organism>
    <name type="scientific">Branchiostoma floridae</name>
    <name type="common">Florida lancelet</name>
    <name type="synonym">Amphioxus</name>
    <dbReference type="NCBI Taxonomy" id="7739"/>
    <lineage>
        <taxon>Eukaryota</taxon>
        <taxon>Metazoa</taxon>
        <taxon>Chordata</taxon>
        <taxon>Cephalochordata</taxon>
        <taxon>Leptocardii</taxon>
        <taxon>Amphioxiformes</taxon>
        <taxon>Branchiostomatidae</taxon>
        <taxon>Branchiostoma</taxon>
    </lineage>
</organism>
<reference evidence="4" key="1">
    <citation type="journal article" date="2008" name="Nature">
        <title>The amphioxus genome and the evolution of the chordate karyotype.</title>
        <authorList>
            <consortium name="US DOE Joint Genome Institute (JGI-PGF)"/>
            <person name="Putnam N.H."/>
            <person name="Butts T."/>
            <person name="Ferrier D.E.K."/>
            <person name="Furlong R.F."/>
            <person name="Hellsten U."/>
            <person name="Kawashima T."/>
            <person name="Robinson-Rechavi M."/>
            <person name="Shoguchi E."/>
            <person name="Terry A."/>
            <person name="Yu J.-K."/>
            <person name="Benito-Gutierrez E.L."/>
            <person name="Dubchak I."/>
            <person name="Garcia-Fernandez J."/>
            <person name="Gibson-Brown J.J."/>
            <person name="Grigoriev I.V."/>
            <person name="Horton A.C."/>
            <person name="de Jong P.J."/>
            <person name="Jurka J."/>
            <person name="Kapitonov V.V."/>
            <person name="Kohara Y."/>
            <person name="Kuroki Y."/>
            <person name="Lindquist E."/>
            <person name="Lucas S."/>
            <person name="Osoegawa K."/>
            <person name="Pennacchio L.A."/>
            <person name="Salamov A.A."/>
            <person name="Satou Y."/>
            <person name="Sauka-Spengler T."/>
            <person name="Schmutz J."/>
            <person name="Shin-I T."/>
            <person name="Toyoda A."/>
            <person name="Bronner-Fraser M."/>
            <person name="Fujiyama A."/>
            <person name="Holland L.Z."/>
            <person name="Holland P.W.H."/>
            <person name="Satoh N."/>
            <person name="Rokhsar D.S."/>
        </authorList>
    </citation>
    <scope>NUCLEOTIDE SEQUENCE [LARGE SCALE GENOMIC DNA]</scope>
    <source>
        <strain evidence="4">S238N-H82</strain>
        <tissue evidence="4">Testes</tissue>
    </source>
</reference>
<sequence length="134" mass="14276">MKFVVLLLVVGVSIADFASIKAPRLSPPYCPCMYQADFTCPPPPTDCELTDDYCGCCPVCARQEGQTCGLFSAGCAAGLTCVLEECNPQVVDVTLPDGTVTQQLSEPPCLFLPHFQRGTCEESGTAGTFSRLLT</sequence>
<dbReference type="Gene3D" id="4.10.40.20">
    <property type="match status" value="1"/>
</dbReference>
<evidence type="ECO:0000259" key="3">
    <source>
        <dbReference type="PROSITE" id="PS51323"/>
    </source>
</evidence>